<comment type="caution">
    <text evidence="1">The sequence shown here is derived from an EMBL/GenBank/DDBJ whole genome shotgun (WGS) entry which is preliminary data.</text>
</comment>
<evidence type="ECO:0000313" key="1">
    <source>
        <dbReference type="EMBL" id="HGC41743.1"/>
    </source>
</evidence>
<gene>
    <name evidence="1" type="ORF">ENY07_00730</name>
</gene>
<dbReference type="AlphaFoldDB" id="A0A8J4M557"/>
<organism evidence="1">
    <name type="scientific">Acidicaldus sp</name>
    <dbReference type="NCBI Taxonomy" id="1872105"/>
    <lineage>
        <taxon>Bacteria</taxon>
        <taxon>Pseudomonadati</taxon>
        <taxon>Pseudomonadota</taxon>
        <taxon>Alphaproteobacteria</taxon>
        <taxon>Acetobacterales</taxon>
        <taxon>Acetobacteraceae</taxon>
        <taxon>Acidicaldus</taxon>
    </lineage>
</organism>
<sequence length="68" mass="7913">MIELVLVYCLISDSHTCIEKRPAFEVEMTPQSCLMDAERYAIDYVEAHPAWRLAGWRCEIDVPRQDPT</sequence>
<protein>
    <submittedName>
        <fullName evidence="1">Uncharacterized protein</fullName>
    </submittedName>
</protein>
<dbReference type="EMBL" id="DTQM01000011">
    <property type="protein sequence ID" value="HGC41743.1"/>
    <property type="molecule type" value="Genomic_DNA"/>
</dbReference>
<reference evidence="1" key="1">
    <citation type="journal article" date="2020" name="mSystems">
        <title>Genome- and Community-Level Interaction Insights into Carbon Utilization and Element Cycling Functions of Hydrothermarchaeota in Hydrothermal Sediment.</title>
        <authorList>
            <person name="Zhou Z."/>
            <person name="Liu Y."/>
            <person name="Xu W."/>
            <person name="Pan J."/>
            <person name="Luo Z.H."/>
            <person name="Li M."/>
        </authorList>
    </citation>
    <scope>NUCLEOTIDE SEQUENCE</scope>
    <source>
        <strain evidence="1">SpSt-997</strain>
    </source>
</reference>
<proteinExistence type="predicted"/>
<accession>A0A8J4M557</accession>
<name>A0A8J4M557_9PROT</name>